<gene>
    <name evidence="6" type="ORF">AMS68_005557</name>
</gene>
<dbReference type="OrthoDB" id="3358017at2759"/>
<comment type="subcellular location">
    <subcellularLocation>
        <location evidence="1">Membrane</location>
        <topology evidence="1">Multi-pass membrane protein</topology>
    </subcellularLocation>
</comment>
<keyword evidence="3 5" id="KW-1133">Transmembrane helix</keyword>
<evidence type="ECO:0000256" key="4">
    <source>
        <dbReference type="ARBA" id="ARBA00023136"/>
    </source>
</evidence>
<evidence type="ECO:0000313" key="7">
    <source>
        <dbReference type="Proteomes" id="UP000503462"/>
    </source>
</evidence>
<evidence type="ECO:0000256" key="2">
    <source>
        <dbReference type="ARBA" id="ARBA00022692"/>
    </source>
</evidence>
<dbReference type="InterPro" id="IPR007568">
    <property type="entry name" value="RTA1"/>
</dbReference>
<evidence type="ECO:0000256" key="1">
    <source>
        <dbReference type="ARBA" id="ARBA00004141"/>
    </source>
</evidence>
<organism evidence="6 7">
    <name type="scientific">Peltaster fructicola</name>
    <dbReference type="NCBI Taxonomy" id="286661"/>
    <lineage>
        <taxon>Eukaryota</taxon>
        <taxon>Fungi</taxon>
        <taxon>Dikarya</taxon>
        <taxon>Ascomycota</taxon>
        <taxon>Pezizomycotina</taxon>
        <taxon>Dothideomycetes</taxon>
        <taxon>Dothideomycetes incertae sedis</taxon>
        <taxon>Peltaster</taxon>
    </lineage>
</organism>
<feature type="transmembrane region" description="Helical" evidence="5">
    <location>
        <begin position="45"/>
        <end position="68"/>
    </location>
</feature>
<feature type="transmembrane region" description="Helical" evidence="5">
    <location>
        <begin position="12"/>
        <end position="33"/>
    </location>
</feature>
<dbReference type="EMBL" id="CP051142">
    <property type="protein sequence ID" value="QIX00040.1"/>
    <property type="molecule type" value="Genomic_DNA"/>
</dbReference>
<dbReference type="PANTHER" id="PTHR31465:SF35">
    <property type="entry name" value="RTA1 DOMAIN PROTEIN-RELATED"/>
    <property type="match status" value="1"/>
</dbReference>
<proteinExistence type="predicted"/>
<evidence type="ECO:0000313" key="6">
    <source>
        <dbReference type="EMBL" id="QIX00040.1"/>
    </source>
</evidence>
<dbReference type="Pfam" id="PF04479">
    <property type="entry name" value="RTA1"/>
    <property type="match status" value="1"/>
</dbReference>
<evidence type="ECO:0008006" key="8">
    <source>
        <dbReference type="Google" id="ProtNLM"/>
    </source>
</evidence>
<dbReference type="PANTHER" id="PTHR31465">
    <property type="entry name" value="PROTEIN RTA1-RELATED"/>
    <property type="match status" value="1"/>
</dbReference>
<dbReference type="Proteomes" id="UP000503462">
    <property type="component" value="Chromosome 4"/>
</dbReference>
<keyword evidence="2 5" id="KW-0812">Transmembrane</keyword>
<dbReference type="GO" id="GO:0016020">
    <property type="term" value="C:membrane"/>
    <property type="evidence" value="ECO:0007669"/>
    <property type="project" value="UniProtKB-SubCell"/>
</dbReference>
<dbReference type="AlphaFoldDB" id="A0A6H0Y062"/>
<keyword evidence="4 5" id="KW-0472">Membrane</keyword>
<feature type="transmembrane region" description="Helical" evidence="5">
    <location>
        <begin position="170"/>
        <end position="191"/>
    </location>
</feature>
<name>A0A6H0Y062_9PEZI</name>
<feature type="transmembrane region" description="Helical" evidence="5">
    <location>
        <begin position="123"/>
        <end position="150"/>
    </location>
</feature>
<protein>
    <recommendedName>
        <fullName evidence="8">RTA1 like protein</fullName>
    </recommendedName>
</protein>
<evidence type="ECO:0000256" key="3">
    <source>
        <dbReference type="ARBA" id="ARBA00022989"/>
    </source>
</evidence>
<keyword evidence="7" id="KW-1185">Reference proteome</keyword>
<accession>A0A6H0Y062</accession>
<feature type="transmembrane region" description="Helical" evidence="5">
    <location>
        <begin position="203"/>
        <end position="224"/>
    </location>
</feature>
<reference evidence="6 7" key="1">
    <citation type="journal article" date="2016" name="Sci. Rep.">
        <title>Peltaster fructicola genome reveals evolution from an invasive phytopathogen to an ectophytic parasite.</title>
        <authorList>
            <person name="Xu C."/>
            <person name="Chen H."/>
            <person name="Gleason M.L."/>
            <person name="Xu J.R."/>
            <person name="Liu H."/>
            <person name="Zhang R."/>
            <person name="Sun G."/>
        </authorList>
    </citation>
    <scope>NUCLEOTIDE SEQUENCE [LARGE SCALE GENOMIC DNA]</scope>
    <source>
        <strain evidence="6 7">LNHT1506</strain>
    </source>
</reference>
<evidence type="ECO:0000256" key="5">
    <source>
        <dbReference type="SAM" id="Phobius"/>
    </source>
</evidence>
<sequence length="244" mass="27272">MSTDNSKFVLYYYTPSLPAAVVSVAVFAILTVAHIWKLCKFRTFYFLPFVIGGIFETIGYSASIYMILGRLIRALGADGLSVIRVNSLTKLFVTGDIVSFMMQCFGGGMSAAKSAKMLEIGRILVIVGLFAQITFFGFFVVTAVVFHVRARASPTPTMSNTTLPWQRHLVVLYVTSVLILVRSVVRAIEYLQGNDGYLLSNEIFIYIFDALLMAAVMAILWVWYVGDLQPRRTEIWAEEETLKA</sequence>